<dbReference type="Gene3D" id="3.40.50.720">
    <property type="entry name" value="NAD(P)-binding Rossmann-like Domain"/>
    <property type="match status" value="1"/>
</dbReference>
<sequence>MSTVPALSHQVSAKVGAATNYLLSSPRKEGKPCGEVVAGLRKRNNRDGYGCVTASGSSEKLGQGSAISSLRHLSFGCALRSGISVVSHSATSSGSATVLPNRLVALSSLAMADDSAAAPVTGGVTPRCLRVVVTGAGGRTGRLVYQKLKERSGEFSASGIVRREESKEVLGAAAPDSGHDVAVADVRDLSTFQRCLEGGLDALVIVTSAVPKMKPGFDPSKGGRPEMFFHDGFYPEQVDWIGQKNQIDAAKAAGVKHIVLVGSMGGTNKDHPLNKLANGNILIFKRQAEQYLVDSGVPYTIIRAGGLLDKDGGKRQLLFSKDDKLLETTTRSIPRADVAEVCVQALLHPEALNKAFDLASLDEGQGTPTTDFAAAFAQTTSGM</sequence>
<proteinExistence type="inferred from homology"/>
<dbReference type="GO" id="GO:0009507">
    <property type="term" value="C:chloroplast"/>
    <property type="evidence" value="ECO:0007669"/>
    <property type="project" value="TreeGrafter"/>
</dbReference>
<gene>
    <name evidence="3" type="ORF">CBR_g8964</name>
</gene>
<comment type="caution">
    <text evidence="3">The sequence shown here is derived from an EMBL/GenBank/DDBJ whole genome shotgun (WGS) entry which is preliminary data.</text>
</comment>
<dbReference type="FunFam" id="3.40.50.720:FF:000253">
    <property type="entry name" value="Uncharacterized protein At5g02240"/>
    <property type="match status" value="1"/>
</dbReference>
<evidence type="ECO:0000313" key="3">
    <source>
        <dbReference type="EMBL" id="GBG71546.1"/>
    </source>
</evidence>
<dbReference type="PANTHER" id="PTHR14194">
    <property type="entry name" value="NITROGEN METABOLIC REGULATION PROTEIN NMR-RELATED"/>
    <property type="match status" value="1"/>
</dbReference>
<dbReference type="PANTHER" id="PTHR14194:SF86">
    <property type="entry name" value="OS05G0110300 PROTEIN"/>
    <property type="match status" value="1"/>
</dbReference>
<name>A0A388KNB1_CHABU</name>
<dbReference type="AlphaFoldDB" id="A0A388KNB1"/>
<dbReference type="STRING" id="69332.A0A388KNB1"/>
<dbReference type="Pfam" id="PF13460">
    <property type="entry name" value="NAD_binding_10"/>
    <property type="match status" value="1"/>
</dbReference>
<comment type="similarity">
    <text evidence="1">Belongs to the NAD(P)-dependent epimerase/dehydratase family.</text>
</comment>
<evidence type="ECO:0000313" key="4">
    <source>
        <dbReference type="Proteomes" id="UP000265515"/>
    </source>
</evidence>
<evidence type="ECO:0000259" key="2">
    <source>
        <dbReference type="Pfam" id="PF13460"/>
    </source>
</evidence>
<organism evidence="3 4">
    <name type="scientific">Chara braunii</name>
    <name type="common">Braun's stonewort</name>
    <dbReference type="NCBI Taxonomy" id="69332"/>
    <lineage>
        <taxon>Eukaryota</taxon>
        <taxon>Viridiplantae</taxon>
        <taxon>Streptophyta</taxon>
        <taxon>Charophyceae</taxon>
        <taxon>Charales</taxon>
        <taxon>Characeae</taxon>
        <taxon>Chara</taxon>
    </lineage>
</organism>
<keyword evidence="4" id="KW-1185">Reference proteome</keyword>
<reference evidence="3 4" key="1">
    <citation type="journal article" date="2018" name="Cell">
        <title>The Chara Genome: Secondary Complexity and Implications for Plant Terrestrialization.</title>
        <authorList>
            <person name="Nishiyama T."/>
            <person name="Sakayama H."/>
            <person name="Vries J.D."/>
            <person name="Buschmann H."/>
            <person name="Saint-Marcoux D."/>
            <person name="Ullrich K.K."/>
            <person name="Haas F.B."/>
            <person name="Vanderstraeten L."/>
            <person name="Becker D."/>
            <person name="Lang D."/>
            <person name="Vosolsobe S."/>
            <person name="Rombauts S."/>
            <person name="Wilhelmsson P.K.I."/>
            <person name="Janitza P."/>
            <person name="Kern R."/>
            <person name="Heyl A."/>
            <person name="Rumpler F."/>
            <person name="Villalobos L.I.A.C."/>
            <person name="Clay J.M."/>
            <person name="Skokan R."/>
            <person name="Toyoda A."/>
            <person name="Suzuki Y."/>
            <person name="Kagoshima H."/>
            <person name="Schijlen E."/>
            <person name="Tajeshwar N."/>
            <person name="Catarino B."/>
            <person name="Hetherington A.J."/>
            <person name="Saltykova A."/>
            <person name="Bonnot C."/>
            <person name="Breuninger H."/>
            <person name="Symeonidi A."/>
            <person name="Radhakrishnan G.V."/>
            <person name="Van Nieuwerburgh F."/>
            <person name="Deforce D."/>
            <person name="Chang C."/>
            <person name="Karol K.G."/>
            <person name="Hedrich R."/>
            <person name="Ulvskov P."/>
            <person name="Glockner G."/>
            <person name="Delwiche C.F."/>
            <person name="Petrasek J."/>
            <person name="Van de Peer Y."/>
            <person name="Friml J."/>
            <person name="Beilby M."/>
            <person name="Dolan L."/>
            <person name="Kohara Y."/>
            <person name="Sugano S."/>
            <person name="Fujiyama A."/>
            <person name="Delaux P.-M."/>
            <person name="Quint M."/>
            <person name="TheiBen G."/>
            <person name="Hagemann M."/>
            <person name="Harholt J."/>
            <person name="Dunand C."/>
            <person name="Zachgo S."/>
            <person name="Langdale J."/>
            <person name="Maumus F."/>
            <person name="Straeten D.V.D."/>
            <person name="Gould S.B."/>
            <person name="Rensing S.A."/>
        </authorList>
    </citation>
    <scope>NUCLEOTIDE SEQUENCE [LARGE SCALE GENOMIC DNA]</scope>
    <source>
        <strain evidence="3 4">S276</strain>
    </source>
</reference>
<dbReference type="InterPro" id="IPR016040">
    <property type="entry name" value="NAD(P)-bd_dom"/>
</dbReference>
<dbReference type="InterPro" id="IPR044163">
    <property type="entry name" value="SARED1-like"/>
</dbReference>
<dbReference type="EMBL" id="BFEA01000148">
    <property type="protein sequence ID" value="GBG71546.1"/>
    <property type="molecule type" value="Genomic_DNA"/>
</dbReference>
<dbReference type="CDD" id="cd05243">
    <property type="entry name" value="SDR_a5"/>
    <property type="match status" value="1"/>
</dbReference>
<evidence type="ECO:0000256" key="1">
    <source>
        <dbReference type="ARBA" id="ARBA00007637"/>
    </source>
</evidence>
<dbReference type="GO" id="GO:0016491">
    <property type="term" value="F:oxidoreductase activity"/>
    <property type="evidence" value="ECO:0007669"/>
    <property type="project" value="InterPro"/>
</dbReference>
<dbReference type="InterPro" id="IPR036291">
    <property type="entry name" value="NAD(P)-bd_dom_sf"/>
</dbReference>
<protein>
    <recommendedName>
        <fullName evidence="2">NAD(P)-binding domain-containing protein</fullName>
    </recommendedName>
</protein>
<dbReference type="Gramene" id="GBG71546">
    <property type="protein sequence ID" value="GBG71546"/>
    <property type="gene ID" value="CBR_g8964"/>
</dbReference>
<dbReference type="Proteomes" id="UP000265515">
    <property type="component" value="Unassembled WGS sequence"/>
</dbReference>
<feature type="domain" description="NAD(P)-binding" evidence="2">
    <location>
        <begin position="135"/>
        <end position="349"/>
    </location>
</feature>
<dbReference type="OMA" id="EAMVICT"/>
<dbReference type="SUPFAM" id="SSF51735">
    <property type="entry name" value="NAD(P)-binding Rossmann-fold domains"/>
    <property type="match status" value="1"/>
</dbReference>
<accession>A0A388KNB1</accession>
<dbReference type="OrthoDB" id="419598at2759"/>